<dbReference type="Proteomes" id="UP000623967">
    <property type="component" value="Unassembled WGS sequence"/>
</dbReference>
<gene>
    <name evidence="1" type="ORF">JK635_22315</name>
</gene>
<evidence type="ECO:0000313" key="1">
    <source>
        <dbReference type="EMBL" id="MBL4954897.1"/>
    </source>
</evidence>
<name>A0ABS1TUA1_9BACI</name>
<reference evidence="1 2" key="1">
    <citation type="submission" date="2021-01" db="EMBL/GenBank/DDBJ databases">
        <title>Genome public.</title>
        <authorList>
            <person name="Liu C."/>
            <person name="Sun Q."/>
        </authorList>
    </citation>
    <scope>NUCLEOTIDE SEQUENCE [LARGE SCALE GENOMIC DNA]</scope>
    <source>
        <strain evidence="1 2">YIM B02564</strain>
    </source>
</reference>
<proteinExistence type="predicted"/>
<sequence>MFISKQKEQLNILPTANSGENIFVSIGNISKEKEAYNMIALSNWKQVPFINNELVGNVSVNPGERKIFKFKLPFVKENSNFQVIAFPTPYKISKDNFDSTLVYGSIRTMIKP</sequence>
<evidence type="ECO:0000313" key="2">
    <source>
        <dbReference type="Proteomes" id="UP000623967"/>
    </source>
</evidence>
<protein>
    <submittedName>
        <fullName evidence="1">Uncharacterized protein</fullName>
    </submittedName>
</protein>
<accession>A0ABS1TUA1</accession>
<organism evidence="1 2">
    <name type="scientific">Neobacillus paridis</name>
    <dbReference type="NCBI Taxonomy" id="2803862"/>
    <lineage>
        <taxon>Bacteria</taxon>
        <taxon>Bacillati</taxon>
        <taxon>Bacillota</taxon>
        <taxon>Bacilli</taxon>
        <taxon>Bacillales</taxon>
        <taxon>Bacillaceae</taxon>
        <taxon>Neobacillus</taxon>
    </lineage>
</organism>
<comment type="caution">
    <text evidence="1">The sequence shown here is derived from an EMBL/GenBank/DDBJ whole genome shotgun (WGS) entry which is preliminary data.</text>
</comment>
<dbReference type="EMBL" id="JAESWB010000371">
    <property type="protein sequence ID" value="MBL4954897.1"/>
    <property type="molecule type" value="Genomic_DNA"/>
</dbReference>
<dbReference type="RefSeq" id="WP_202656131.1">
    <property type="nucleotide sequence ID" value="NZ_JAESWB010000371.1"/>
</dbReference>
<keyword evidence="2" id="KW-1185">Reference proteome</keyword>